<evidence type="ECO:0000313" key="2">
    <source>
        <dbReference type="Proteomes" id="UP000198619"/>
    </source>
</evidence>
<name>A0A1I0WUZ8_9CLOT</name>
<dbReference type="InterPro" id="IPR009078">
    <property type="entry name" value="Ferritin-like_SF"/>
</dbReference>
<protein>
    <submittedName>
        <fullName evidence="1">Rubrerythrin</fullName>
    </submittedName>
</protein>
<evidence type="ECO:0000313" key="1">
    <source>
        <dbReference type="EMBL" id="SFA92545.1"/>
    </source>
</evidence>
<proteinExistence type="predicted"/>
<sequence>MIKCLICGYIIREEIADKNKEAIPFANSKQNIKYCPFCGVDEKWLVESDDRLLGDKLELNDETLKIINHAMKLEVFNGDFYKEASELCLNKENKSFFKSLSNIEYTHAQVHRRLCKEKRTPSLTSLNYEKFRGKDELLLDEALKREEHAINYYKRYYDKVCNDEVRTIFKILSKVEEDHIYLASSKK</sequence>
<dbReference type="Proteomes" id="UP000198619">
    <property type="component" value="Unassembled WGS sequence"/>
</dbReference>
<dbReference type="InterPro" id="IPR012347">
    <property type="entry name" value="Ferritin-like"/>
</dbReference>
<dbReference type="RefSeq" id="WP_090039487.1">
    <property type="nucleotide sequence ID" value="NZ_FOKI01000006.1"/>
</dbReference>
<dbReference type="Gene3D" id="1.20.1260.10">
    <property type="match status" value="2"/>
</dbReference>
<accession>A0A1I0WUZ8</accession>
<dbReference type="EMBL" id="FOKI01000006">
    <property type="protein sequence ID" value="SFA92545.1"/>
    <property type="molecule type" value="Genomic_DNA"/>
</dbReference>
<gene>
    <name evidence="1" type="ORF">SAMN04488528_100685</name>
</gene>
<organism evidence="1 2">
    <name type="scientific">Clostridium frigidicarnis</name>
    <dbReference type="NCBI Taxonomy" id="84698"/>
    <lineage>
        <taxon>Bacteria</taxon>
        <taxon>Bacillati</taxon>
        <taxon>Bacillota</taxon>
        <taxon>Clostridia</taxon>
        <taxon>Eubacteriales</taxon>
        <taxon>Clostridiaceae</taxon>
        <taxon>Clostridium</taxon>
    </lineage>
</organism>
<dbReference type="SUPFAM" id="SSF47240">
    <property type="entry name" value="Ferritin-like"/>
    <property type="match status" value="1"/>
</dbReference>
<keyword evidence="2" id="KW-1185">Reference proteome</keyword>
<dbReference type="AlphaFoldDB" id="A0A1I0WUZ8"/>
<dbReference type="STRING" id="84698.SAMN04488528_100685"/>
<dbReference type="OrthoDB" id="1926194at2"/>
<dbReference type="SUPFAM" id="SSF57802">
    <property type="entry name" value="Rubredoxin-like"/>
    <property type="match status" value="1"/>
</dbReference>
<reference evidence="1 2" key="1">
    <citation type="submission" date="2016-10" db="EMBL/GenBank/DDBJ databases">
        <authorList>
            <person name="de Groot N.N."/>
        </authorList>
    </citation>
    <scope>NUCLEOTIDE SEQUENCE [LARGE SCALE GENOMIC DNA]</scope>
    <source>
        <strain evidence="1 2">DSM 12271</strain>
    </source>
</reference>